<comment type="caution">
    <text evidence="2">The sequence shown here is derived from an EMBL/GenBank/DDBJ whole genome shotgun (WGS) entry which is preliminary data.</text>
</comment>
<name>A0ABD5NP27_9EURY</name>
<feature type="transmembrane region" description="Helical" evidence="1">
    <location>
        <begin position="82"/>
        <end position="105"/>
    </location>
</feature>
<evidence type="ECO:0000256" key="1">
    <source>
        <dbReference type="SAM" id="Phobius"/>
    </source>
</evidence>
<feature type="transmembrane region" description="Helical" evidence="1">
    <location>
        <begin position="365"/>
        <end position="389"/>
    </location>
</feature>
<dbReference type="NCBIfam" id="TIGR04370">
    <property type="entry name" value="glyco_rpt_poly"/>
    <property type="match status" value="1"/>
</dbReference>
<keyword evidence="3" id="KW-1185">Reference proteome</keyword>
<keyword evidence="1" id="KW-1133">Transmembrane helix</keyword>
<feature type="transmembrane region" description="Helical" evidence="1">
    <location>
        <begin position="126"/>
        <end position="146"/>
    </location>
</feature>
<organism evidence="2 3">
    <name type="scientific">Halovivax cerinus</name>
    <dbReference type="NCBI Taxonomy" id="1487865"/>
    <lineage>
        <taxon>Archaea</taxon>
        <taxon>Methanobacteriati</taxon>
        <taxon>Methanobacteriota</taxon>
        <taxon>Stenosarchaea group</taxon>
        <taxon>Halobacteria</taxon>
        <taxon>Halobacteriales</taxon>
        <taxon>Natrialbaceae</taxon>
        <taxon>Halovivax</taxon>
    </lineage>
</organism>
<dbReference type="AlphaFoldDB" id="A0ABD5NP27"/>
<dbReference type="Proteomes" id="UP001595846">
    <property type="component" value="Unassembled WGS sequence"/>
</dbReference>
<proteinExistence type="predicted"/>
<evidence type="ECO:0000313" key="2">
    <source>
        <dbReference type="EMBL" id="MFC3958580.1"/>
    </source>
</evidence>
<feature type="transmembrane region" description="Helical" evidence="1">
    <location>
        <begin position="166"/>
        <end position="185"/>
    </location>
</feature>
<dbReference type="GeneID" id="73903630"/>
<feature type="transmembrane region" description="Helical" evidence="1">
    <location>
        <begin position="401"/>
        <end position="419"/>
    </location>
</feature>
<evidence type="ECO:0000313" key="3">
    <source>
        <dbReference type="Proteomes" id="UP001595846"/>
    </source>
</evidence>
<reference evidence="2 3" key="1">
    <citation type="journal article" date="2019" name="Int. J. Syst. Evol. Microbiol.">
        <title>The Global Catalogue of Microorganisms (GCM) 10K type strain sequencing project: providing services to taxonomists for standard genome sequencing and annotation.</title>
        <authorList>
            <consortium name="The Broad Institute Genomics Platform"/>
            <consortium name="The Broad Institute Genome Sequencing Center for Infectious Disease"/>
            <person name="Wu L."/>
            <person name="Ma J."/>
        </authorList>
    </citation>
    <scope>NUCLEOTIDE SEQUENCE [LARGE SCALE GENOMIC DNA]</scope>
    <source>
        <strain evidence="2 3">IBRC-M 10256</strain>
    </source>
</reference>
<feature type="transmembrane region" description="Helical" evidence="1">
    <location>
        <begin position="20"/>
        <end position="37"/>
    </location>
</feature>
<keyword evidence="1" id="KW-0812">Transmembrane</keyword>
<feature type="transmembrane region" description="Helical" evidence="1">
    <location>
        <begin position="425"/>
        <end position="447"/>
    </location>
</feature>
<sequence>MTGSVSPLLVGDAVTSPRVQLVALATIGLLVISIAYLRDRDIFSPMGFLGLAFLMGWFGPAIDYAIAGDPDGLLLGHGIEYLVAPMALSVLAVGFAVVGYSLPVGQSIADRAWRPSLDWHGERARRVVAVYAALGVASVAVFVYTTGGIPASVGDISRKRYPPTEYIRWGTTLLQVAAIIYLVHLSAAVETRKLHHYGLAGIMIVGASLTPFYASNRSGLLWFFVLLVVIFHYTWRRIGPTLLSGFVIAFSLLAGLMAMLRRLAWSSNVTSADLLPFLLSPRVVDPIVGARTNGISIVSHIYHRVPADLDPAYGQSLLHPIVFPIPRRLWPAKPKNIGQFFGETIYAQGVGMPGGGVPPSLVGELYYNFMLPGVLVGTFLFGIVLRFGYEYFDPNTDHNSSYVALYGVFAIYLGNQLFLGQATSLFKVFLMGTIYCAAFAYISAPALRESTTSTLPS</sequence>
<gene>
    <name evidence="2" type="ORF">ACFOUR_09400</name>
</gene>
<protein>
    <submittedName>
        <fullName evidence="2">O-antigen polymerase</fullName>
    </submittedName>
</protein>
<feature type="transmembrane region" description="Helical" evidence="1">
    <location>
        <begin position="42"/>
        <end position="62"/>
    </location>
</feature>
<dbReference type="RefSeq" id="WP_256530921.1">
    <property type="nucleotide sequence ID" value="NZ_CP101824.1"/>
</dbReference>
<feature type="transmembrane region" description="Helical" evidence="1">
    <location>
        <begin position="220"/>
        <end position="235"/>
    </location>
</feature>
<dbReference type="EMBL" id="JBHSAQ010000006">
    <property type="protein sequence ID" value="MFC3958580.1"/>
    <property type="molecule type" value="Genomic_DNA"/>
</dbReference>
<accession>A0ABD5NP27</accession>
<keyword evidence="1" id="KW-0472">Membrane</keyword>
<feature type="transmembrane region" description="Helical" evidence="1">
    <location>
        <begin position="197"/>
        <end position="214"/>
    </location>
</feature>
<feature type="transmembrane region" description="Helical" evidence="1">
    <location>
        <begin position="242"/>
        <end position="260"/>
    </location>
</feature>